<dbReference type="Pfam" id="PF02738">
    <property type="entry name" value="MoCoBD_1"/>
    <property type="match status" value="1"/>
</dbReference>
<dbReference type="Pfam" id="PF00941">
    <property type="entry name" value="FAD_binding_5"/>
    <property type="match status" value="1"/>
</dbReference>
<dbReference type="SUPFAM" id="SSF56003">
    <property type="entry name" value="Molybdenum cofactor-binding domain"/>
    <property type="match status" value="1"/>
</dbReference>
<keyword evidence="4" id="KW-0285">Flavoprotein</keyword>
<reference evidence="16 17" key="1">
    <citation type="submission" date="2018-04" db="EMBL/GenBank/DDBJ databases">
        <title>The genome of golden apple snail Pomacea canaliculata provides insight into stress tolerance and invasive adaptation.</title>
        <authorList>
            <person name="Liu C."/>
            <person name="Liu B."/>
            <person name="Ren Y."/>
            <person name="Zhang Y."/>
            <person name="Wang H."/>
            <person name="Li S."/>
            <person name="Jiang F."/>
            <person name="Yin L."/>
            <person name="Zhang G."/>
            <person name="Qian W."/>
            <person name="Fan W."/>
        </authorList>
    </citation>
    <scope>NUCLEOTIDE SEQUENCE [LARGE SCALE GENOMIC DNA]</scope>
    <source>
        <strain evidence="16">SZHN2017</strain>
        <tissue evidence="16">Muscle</tissue>
    </source>
</reference>
<keyword evidence="17" id="KW-1185">Reference proteome</keyword>
<dbReference type="InterPro" id="IPR000674">
    <property type="entry name" value="Ald_Oxase/Xan_DH_a/b"/>
</dbReference>
<gene>
    <name evidence="16" type="ORF">C0Q70_04856</name>
</gene>
<feature type="binding site" evidence="13">
    <location>
        <position position="99"/>
    </location>
    <ligand>
        <name>[2Fe-2S] cluster</name>
        <dbReference type="ChEBI" id="CHEBI:190135"/>
        <label>1</label>
    </ligand>
</feature>
<evidence type="ECO:0000256" key="5">
    <source>
        <dbReference type="ARBA" id="ARBA00022714"/>
    </source>
</evidence>
<evidence type="ECO:0000256" key="4">
    <source>
        <dbReference type="ARBA" id="ARBA00022630"/>
    </source>
</evidence>
<dbReference type="Pfam" id="PF01315">
    <property type="entry name" value="Ald_Xan_dh_C"/>
    <property type="match status" value="1"/>
</dbReference>
<evidence type="ECO:0000256" key="11">
    <source>
        <dbReference type="ARBA" id="ARBA00023027"/>
    </source>
</evidence>
<dbReference type="InterPro" id="IPR002888">
    <property type="entry name" value="2Fe-2S-bd"/>
</dbReference>
<dbReference type="FunFam" id="3.10.20.30:FF:000012">
    <property type="entry name" value="Xanthine dehydrogenase/oxidase"/>
    <property type="match status" value="1"/>
</dbReference>
<comment type="cofactor">
    <cofactor evidence="2">
        <name>FAD</name>
        <dbReference type="ChEBI" id="CHEBI:57692"/>
    </cofactor>
</comment>
<dbReference type="InterPro" id="IPR036683">
    <property type="entry name" value="CO_DH_flav_C_dom_sf"/>
</dbReference>
<dbReference type="InterPro" id="IPR008274">
    <property type="entry name" value="AldOxase/xan_DH_MoCoBD1"/>
</dbReference>
<protein>
    <recommendedName>
        <fullName evidence="15">Aldehyde oxidase/xanthine dehydrogenase a/b hammerhead domain-containing protein</fullName>
    </recommendedName>
</protein>
<keyword evidence="7" id="KW-0274">FAD</keyword>
<comment type="cofactor">
    <cofactor evidence="13">
        <name>[2Fe-2S] cluster</name>
        <dbReference type="ChEBI" id="CHEBI:190135"/>
    </cofactor>
    <text evidence="13">Binds 2 [2Fe-2S] clusters.</text>
</comment>
<dbReference type="Pfam" id="PF20256">
    <property type="entry name" value="MoCoBD_2"/>
    <property type="match status" value="1"/>
</dbReference>
<name>A0A2T7PJI8_POMCA</name>
<keyword evidence="11" id="KW-0520">NAD</keyword>
<dbReference type="Gene3D" id="1.10.150.120">
    <property type="entry name" value="[2Fe-2S]-binding domain"/>
    <property type="match status" value="1"/>
</dbReference>
<dbReference type="InterPro" id="IPR012675">
    <property type="entry name" value="Beta-grasp_dom_sf"/>
</dbReference>
<dbReference type="Pfam" id="PF01799">
    <property type="entry name" value="Fer2_2"/>
    <property type="match status" value="1"/>
</dbReference>
<comment type="cofactor">
    <cofactor evidence="1">
        <name>Mo-molybdopterin</name>
        <dbReference type="ChEBI" id="CHEBI:71302"/>
    </cofactor>
</comment>
<feature type="binding site" evidence="13">
    <location>
        <position position="121"/>
    </location>
    <ligand>
        <name>[2Fe-2S] cluster</name>
        <dbReference type="ChEBI" id="CHEBI:190135"/>
        <label>1</label>
    </ligand>
</feature>
<dbReference type="InterPro" id="IPR036318">
    <property type="entry name" value="FAD-bd_PCMH-like_sf"/>
</dbReference>
<dbReference type="AlphaFoldDB" id="A0A2T7PJI8"/>
<feature type="domain" description="Aldehyde oxidase/xanthine dehydrogenase a/b hammerhead" evidence="15">
    <location>
        <begin position="510"/>
        <end position="620"/>
    </location>
</feature>
<dbReference type="SUPFAM" id="SSF47741">
    <property type="entry name" value="CO dehydrogenase ISP C-domain like"/>
    <property type="match status" value="1"/>
</dbReference>
<dbReference type="FunFam" id="3.30.365.10:FF:000002">
    <property type="entry name" value="Xanthine dehydrogenase oxidase"/>
    <property type="match status" value="1"/>
</dbReference>
<dbReference type="SUPFAM" id="SSF55447">
    <property type="entry name" value="CO dehydrogenase flavoprotein C-terminal domain-like"/>
    <property type="match status" value="1"/>
</dbReference>
<dbReference type="GO" id="GO:0005506">
    <property type="term" value="F:iron ion binding"/>
    <property type="evidence" value="ECO:0007669"/>
    <property type="project" value="InterPro"/>
</dbReference>
<comment type="caution">
    <text evidence="16">The sequence shown here is derived from an EMBL/GenBank/DDBJ whole genome shotgun (WGS) entry which is preliminary data.</text>
</comment>
<dbReference type="InterPro" id="IPR037165">
    <property type="entry name" value="AldOxase/xan_DH_Mopterin-bd_sf"/>
</dbReference>
<dbReference type="InterPro" id="IPR036856">
    <property type="entry name" value="Ald_Oxase/Xan_DH_a/b_sf"/>
</dbReference>
<dbReference type="InterPro" id="IPR046867">
    <property type="entry name" value="AldOxase/xan_DH_MoCoBD2"/>
</dbReference>
<evidence type="ECO:0000256" key="9">
    <source>
        <dbReference type="ARBA" id="ARBA00023004"/>
    </source>
</evidence>
<dbReference type="PANTHER" id="PTHR45444:SF3">
    <property type="entry name" value="XANTHINE DEHYDROGENASE"/>
    <property type="match status" value="1"/>
</dbReference>
<organism evidence="16 17">
    <name type="scientific">Pomacea canaliculata</name>
    <name type="common">Golden apple snail</name>
    <dbReference type="NCBI Taxonomy" id="400727"/>
    <lineage>
        <taxon>Eukaryota</taxon>
        <taxon>Metazoa</taxon>
        <taxon>Spiralia</taxon>
        <taxon>Lophotrochozoa</taxon>
        <taxon>Mollusca</taxon>
        <taxon>Gastropoda</taxon>
        <taxon>Caenogastropoda</taxon>
        <taxon>Architaenioglossa</taxon>
        <taxon>Ampullarioidea</taxon>
        <taxon>Ampullariidae</taxon>
        <taxon>Pomacea</taxon>
    </lineage>
</organism>
<evidence type="ECO:0000256" key="10">
    <source>
        <dbReference type="ARBA" id="ARBA00023014"/>
    </source>
</evidence>
<dbReference type="InterPro" id="IPR016208">
    <property type="entry name" value="Ald_Oxase/xanthine_DH-like"/>
</dbReference>
<dbReference type="InterPro" id="IPR001041">
    <property type="entry name" value="2Fe-2S_ferredoxin-type"/>
</dbReference>
<evidence type="ECO:0000313" key="16">
    <source>
        <dbReference type="EMBL" id="PVD33599.1"/>
    </source>
</evidence>
<evidence type="ECO:0000259" key="15">
    <source>
        <dbReference type="SMART" id="SM01008"/>
    </source>
</evidence>
<dbReference type="CDD" id="cd00207">
    <property type="entry name" value="fer2"/>
    <property type="match status" value="1"/>
</dbReference>
<evidence type="ECO:0000256" key="14">
    <source>
        <dbReference type="SAM" id="MobiDB-lite"/>
    </source>
</evidence>
<feature type="binding site" evidence="13">
    <location>
        <position position="161"/>
    </location>
    <ligand>
        <name>[2Fe-2S] cluster</name>
        <dbReference type="ChEBI" id="CHEBI:190135"/>
        <label>2</label>
    </ligand>
</feature>
<evidence type="ECO:0000256" key="13">
    <source>
        <dbReference type="PIRSR" id="PIRSR000127-3"/>
    </source>
</evidence>
<dbReference type="GO" id="GO:0016491">
    <property type="term" value="F:oxidoreductase activity"/>
    <property type="evidence" value="ECO:0007669"/>
    <property type="project" value="UniProtKB-KW"/>
</dbReference>
<dbReference type="SUPFAM" id="SSF54292">
    <property type="entry name" value="2Fe-2S ferredoxin-like"/>
    <property type="match status" value="1"/>
</dbReference>
<dbReference type="PIRSF" id="PIRSF000127">
    <property type="entry name" value="Xanthine_DH"/>
    <property type="match status" value="1"/>
</dbReference>
<comment type="cofactor">
    <cofactor evidence="12">
        <name>[2Fe-2S] cluster</name>
        <dbReference type="ChEBI" id="CHEBI:190135"/>
    </cofactor>
</comment>
<evidence type="ECO:0000256" key="7">
    <source>
        <dbReference type="ARBA" id="ARBA00022827"/>
    </source>
</evidence>
<feature type="region of interest" description="Disordered" evidence="14">
    <location>
        <begin position="638"/>
        <end position="657"/>
    </location>
</feature>
<dbReference type="PROSITE" id="PS00197">
    <property type="entry name" value="2FE2S_FER_1"/>
    <property type="match status" value="1"/>
</dbReference>
<evidence type="ECO:0000313" key="17">
    <source>
        <dbReference type="Proteomes" id="UP000245119"/>
    </source>
</evidence>
<dbReference type="Gene3D" id="3.30.365.10">
    <property type="entry name" value="Aldehyde oxidase/xanthine dehydrogenase, molybdopterin binding domain"/>
    <property type="match status" value="4"/>
</dbReference>
<sequence>MPGTDDPSLLCPACGTKQNVSPGSAGQEEYARTCISCGFFMKLRLQQGASDGVTFTVNGTQITVGDEFNPATSLNEYLRRTGVSRGTKQLCIEGGCGVCLVAVKLYDPVSATSQVYAVNSCLVQLYMCDGWEITTIEGLGNVRTGLHAIQKRLTKYNGAQCGFCSPAQVMNMYGLLQRNPTPTMQQVRTPTISTWCYSTGYRPILDAMKSFASDAPPSLQGGMIDIEDLNPKMCKKTGERCEGKCNNKKDKKSCSSARQRNSGSLSNVGARAGWFKPTTLQELYTLLHQHRADNHRLVSTIYIHWLCSVFKEIGPWMYNILIDVKGIRELYRIEFTPSLVWGANLTLTNIHDLCDKARSNASLPYAAVFAEHIKKVANNGVRNADHGHVIAGFNMKIDKTNNCTVLQRPTIVFQGINGTLVNSLSMLNMELTPASDPLLASADYRRSTAVSFFYKYVLDVCGDKVAQRYRSGRTSLVRPVSSAKHSYDTRQEEWPLNQPITSIDADYLVSGMSRYLDDVPLEPGELHAAFVLSTQGNAEIASMDAQLALSLPGVLRFIQASDIPPGGKNSFSTFTSASEEILCSGRVEYAGQPIGIIVADDPQMASTAASMVRVTYRNVQPPLLDLRTAINQKSFFPNQEDPVIRGDPDSAIKQSPRRLTGSVEIGDQYHFYLESQSSRCAPNDTGGMDVRATTQWVDIIVRVVADILNIPVSSVNLEVERLGGAFGGKVTRNPIVSGACALAAYIMQRPVRLVMDLHTNMKALGKRHSVIAEYEVGFTEEGKLNGIKVTYYDDCGYSDADAFLSYVTTFVDSSYFCPNWNFTSVAVKTNKATNTACRSPQGVPAQFMIETIMEHIAKTLNKDPTEIRKNNFYQEGQFSLNGSKLENCNIGLVVSQLETSSDFEARKRQVAEFNQANRWRKRGISLVPTRYGIGWGAHYSVFVAIYNSDGSVAIEHGGIDMGQGISTKVAQVCAYELGVPLSLIRVKKNSSTANANSTFTAGSMGSDLCSLGVIQCCQQLKANMAPVRMRMPTAPWKDIVSECYRSGIDLSAHAFTNPFSQYHSRYSVYTAAVAEAEVDVLTGQSQLNRVDILYDCGESLSPEIDLGQMEGGFMLGLGCHLLEESKYHPTTGALLTDGTWEYKPPLPKDLPVDFRVSFLRNAPNPLGVLRSKATGEPTVPLSSVAVFAIKHAVEAARAEIGQDTYFTLNSPALVQHVQTACQVKPEQLTFGN</sequence>
<dbReference type="EMBL" id="PZQS01000003">
    <property type="protein sequence ID" value="PVD33599.1"/>
    <property type="molecule type" value="Genomic_DNA"/>
</dbReference>
<feature type="binding site" evidence="13">
    <location>
        <position position="164"/>
    </location>
    <ligand>
        <name>[2Fe-2S] cluster</name>
        <dbReference type="ChEBI" id="CHEBI:190135"/>
        <label>2</label>
    </ligand>
</feature>
<comment type="similarity">
    <text evidence="3">Belongs to the xanthine dehydrogenase family.</text>
</comment>
<dbReference type="SUPFAM" id="SSF56176">
    <property type="entry name" value="FAD-binding/transporter-associated domain-like"/>
    <property type="match status" value="1"/>
</dbReference>
<dbReference type="OrthoDB" id="8300278at2759"/>
<evidence type="ECO:0000256" key="1">
    <source>
        <dbReference type="ARBA" id="ARBA00001924"/>
    </source>
</evidence>
<dbReference type="InterPro" id="IPR036010">
    <property type="entry name" value="2Fe-2S_ferredoxin-like_sf"/>
</dbReference>
<feature type="binding site" evidence="13">
    <location>
        <position position="196"/>
    </location>
    <ligand>
        <name>[2Fe-2S] cluster</name>
        <dbReference type="ChEBI" id="CHEBI:190135"/>
        <label>2</label>
    </ligand>
</feature>
<dbReference type="SMART" id="SM01008">
    <property type="entry name" value="Ald_Xan_dh_C"/>
    <property type="match status" value="1"/>
</dbReference>
<keyword evidence="9 13" id="KW-0408">Iron</keyword>
<dbReference type="InterPro" id="IPR002346">
    <property type="entry name" value="Mopterin_DH_FAD-bd"/>
</dbReference>
<dbReference type="Gene3D" id="3.90.1170.50">
    <property type="entry name" value="Aldehyde oxidase/xanthine dehydrogenase, a/b hammerhead"/>
    <property type="match status" value="1"/>
</dbReference>
<evidence type="ECO:0000256" key="2">
    <source>
        <dbReference type="ARBA" id="ARBA00001974"/>
    </source>
</evidence>
<evidence type="ECO:0000256" key="6">
    <source>
        <dbReference type="ARBA" id="ARBA00022723"/>
    </source>
</evidence>
<feature type="binding site" evidence="13">
    <location>
        <position position="91"/>
    </location>
    <ligand>
        <name>[2Fe-2S] cluster</name>
        <dbReference type="ChEBI" id="CHEBI:190135"/>
        <label>1</label>
    </ligand>
</feature>
<dbReference type="GO" id="GO:0051537">
    <property type="term" value="F:2 iron, 2 sulfur cluster binding"/>
    <property type="evidence" value="ECO:0007669"/>
    <property type="project" value="UniProtKB-KW"/>
</dbReference>
<dbReference type="InterPro" id="IPR036884">
    <property type="entry name" value="2Fe-2S-bd_dom_sf"/>
</dbReference>
<feature type="binding site" evidence="13">
    <location>
        <position position="96"/>
    </location>
    <ligand>
        <name>[2Fe-2S] cluster</name>
        <dbReference type="ChEBI" id="CHEBI:190135"/>
        <label>1</label>
    </ligand>
</feature>
<dbReference type="FunFam" id="3.30.365.10:FF:000001">
    <property type="entry name" value="Xanthine dehydrogenase oxidase"/>
    <property type="match status" value="1"/>
</dbReference>
<dbReference type="SUPFAM" id="SSF54665">
    <property type="entry name" value="CO dehydrogenase molybdoprotein N-domain-like"/>
    <property type="match status" value="1"/>
</dbReference>
<keyword evidence="6 13" id="KW-0479">Metal-binding</keyword>
<evidence type="ECO:0000256" key="12">
    <source>
        <dbReference type="ARBA" id="ARBA00034078"/>
    </source>
</evidence>
<dbReference type="Proteomes" id="UP000245119">
    <property type="component" value="Linkage Group LG3"/>
</dbReference>
<proteinExistence type="inferred from homology"/>
<dbReference type="Gene3D" id="3.10.20.30">
    <property type="match status" value="1"/>
</dbReference>
<keyword evidence="5 13" id="KW-0001">2Fe-2S</keyword>
<dbReference type="InterPro" id="IPR006058">
    <property type="entry name" value="2Fe2S_fd_BS"/>
</dbReference>
<dbReference type="Gene3D" id="3.30.390.50">
    <property type="entry name" value="CO dehydrogenase flavoprotein, C-terminal domain"/>
    <property type="match status" value="1"/>
</dbReference>
<accession>A0A2T7PJI8</accession>
<evidence type="ECO:0000256" key="3">
    <source>
        <dbReference type="ARBA" id="ARBA00006849"/>
    </source>
</evidence>
<dbReference type="PANTHER" id="PTHR45444">
    <property type="entry name" value="XANTHINE DEHYDROGENASE"/>
    <property type="match status" value="1"/>
</dbReference>
<evidence type="ECO:0000256" key="8">
    <source>
        <dbReference type="ARBA" id="ARBA00023002"/>
    </source>
</evidence>
<keyword evidence="10 13" id="KW-0411">Iron-sulfur</keyword>
<dbReference type="GO" id="GO:0050660">
    <property type="term" value="F:flavin adenine dinucleotide binding"/>
    <property type="evidence" value="ECO:0007669"/>
    <property type="project" value="InterPro"/>
</dbReference>
<keyword evidence="8" id="KW-0560">Oxidoreductase</keyword>